<protein>
    <recommendedName>
        <fullName evidence="2">C2H2-type domain-containing protein</fullName>
    </recommendedName>
</protein>
<keyword evidence="1" id="KW-0479">Metal-binding</keyword>
<evidence type="ECO:0000313" key="3">
    <source>
        <dbReference type="EMBL" id="CAD8172041.1"/>
    </source>
</evidence>
<comment type="caution">
    <text evidence="3">The sequence shown here is derived from an EMBL/GenBank/DDBJ whole genome shotgun (WGS) entry which is preliminary data.</text>
</comment>
<dbReference type="Proteomes" id="UP000683925">
    <property type="component" value="Unassembled WGS sequence"/>
</dbReference>
<dbReference type="PROSITE" id="PS50157">
    <property type="entry name" value="ZINC_FINGER_C2H2_2"/>
    <property type="match status" value="1"/>
</dbReference>
<sequence length="121" mass="14423">MEKQNSNEENHEKLDINQLRQAVLDISRRMVSQYKGLLNKIEFIPNIKIQSEQKEVQNSQNFQNVLMMQRTSMKKRKEKKIKNIILEDENGKRYVCRICGKILKNSSKLGGHLRHYHKKNE</sequence>
<dbReference type="EMBL" id="CAJJDP010000058">
    <property type="protein sequence ID" value="CAD8172041.1"/>
    <property type="molecule type" value="Genomic_DNA"/>
</dbReference>
<evidence type="ECO:0000313" key="4">
    <source>
        <dbReference type="Proteomes" id="UP000683925"/>
    </source>
</evidence>
<reference evidence="3" key="1">
    <citation type="submission" date="2021-01" db="EMBL/GenBank/DDBJ databases">
        <authorList>
            <consortium name="Genoscope - CEA"/>
            <person name="William W."/>
        </authorList>
    </citation>
    <scope>NUCLEOTIDE SEQUENCE</scope>
</reference>
<dbReference type="OMA" id="LIFETHY"/>
<dbReference type="InterPro" id="IPR013087">
    <property type="entry name" value="Znf_C2H2_type"/>
</dbReference>
<dbReference type="GO" id="GO:0008270">
    <property type="term" value="F:zinc ion binding"/>
    <property type="evidence" value="ECO:0007669"/>
    <property type="project" value="UniProtKB-KW"/>
</dbReference>
<keyword evidence="1" id="KW-0863">Zinc-finger</keyword>
<dbReference type="AlphaFoldDB" id="A0A8S1V548"/>
<proteinExistence type="predicted"/>
<keyword evidence="1" id="KW-0862">Zinc</keyword>
<dbReference type="PROSITE" id="PS00028">
    <property type="entry name" value="ZINC_FINGER_C2H2_1"/>
    <property type="match status" value="1"/>
</dbReference>
<evidence type="ECO:0000259" key="2">
    <source>
        <dbReference type="PROSITE" id="PS50157"/>
    </source>
</evidence>
<gene>
    <name evidence="3" type="ORF">POCTA_138.1.T0590171</name>
</gene>
<name>A0A8S1V548_PAROT</name>
<keyword evidence="4" id="KW-1185">Reference proteome</keyword>
<feature type="domain" description="C2H2-type" evidence="2">
    <location>
        <begin position="94"/>
        <end position="121"/>
    </location>
</feature>
<organism evidence="3 4">
    <name type="scientific">Paramecium octaurelia</name>
    <dbReference type="NCBI Taxonomy" id="43137"/>
    <lineage>
        <taxon>Eukaryota</taxon>
        <taxon>Sar</taxon>
        <taxon>Alveolata</taxon>
        <taxon>Ciliophora</taxon>
        <taxon>Intramacronucleata</taxon>
        <taxon>Oligohymenophorea</taxon>
        <taxon>Peniculida</taxon>
        <taxon>Parameciidae</taxon>
        <taxon>Paramecium</taxon>
    </lineage>
</organism>
<accession>A0A8S1V548</accession>
<evidence type="ECO:0000256" key="1">
    <source>
        <dbReference type="PROSITE-ProRule" id="PRU00042"/>
    </source>
</evidence>